<evidence type="ECO:0000259" key="1">
    <source>
        <dbReference type="Pfam" id="PF03205"/>
    </source>
</evidence>
<dbReference type="CDD" id="cd03116">
    <property type="entry name" value="MobB"/>
    <property type="match status" value="1"/>
</dbReference>
<evidence type="ECO:0000313" key="2">
    <source>
        <dbReference type="EMBL" id="MDM5147975.1"/>
    </source>
</evidence>
<dbReference type="PANTHER" id="PTHR40072:SF1">
    <property type="entry name" value="MOLYBDOPTERIN-GUANINE DINUCLEOTIDE BIOSYNTHESIS ADAPTER PROTEIN"/>
    <property type="match status" value="1"/>
</dbReference>
<sequence>MKLFGITGWSGSGKTTLIERLVPVLRQRGFVVGVLKHAHHNFDIDTEGKDSWRFRQAGCFEVAISSSRRWALMHEHDDGDTEPDVFAMCARFDSKCNLILVEGYKDAPLPKLEVWRRQGGGVPIAANNAHVVAVATDDDELPQFACPLLPLNDIDVVADFIIGQIATND</sequence>
<dbReference type="SUPFAM" id="SSF52540">
    <property type="entry name" value="P-loop containing nucleoside triphosphate hydrolases"/>
    <property type="match status" value="1"/>
</dbReference>
<dbReference type="NCBIfam" id="TIGR00176">
    <property type="entry name" value="mobB"/>
    <property type="match status" value="1"/>
</dbReference>
<reference evidence="2" key="1">
    <citation type="submission" date="2022-08" db="EMBL/GenBank/DDBJ databases">
        <authorList>
            <person name="Dzunkova M."/>
            <person name="La Clair J."/>
            <person name="Tyml T."/>
            <person name="Doud D."/>
            <person name="Schulz F."/>
            <person name="Piquer S."/>
            <person name="Porcel Sanchis D."/>
            <person name="Osborn A."/>
            <person name="Robinson D."/>
            <person name="Louie K.B."/>
            <person name="Bowen B.P."/>
            <person name="Bowers R."/>
            <person name="Lee J."/>
            <person name="Arnau Llombart V."/>
            <person name="Diaz Villanueva W."/>
            <person name="Gosliner T."/>
            <person name="Northen T."/>
            <person name="Cheng J.-F."/>
            <person name="Burkart M.D."/>
            <person name="Woyke T."/>
        </authorList>
    </citation>
    <scope>NUCLEOTIDE SEQUENCE</scope>
    <source>
        <strain evidence="2">Df01</strain>
    </source>
</reference>
<dbReference type="EMBL" id="JANQAO010000003">
    <property type="protein sequence ID" value="MDM5147975.1"/>
    <property type="molecule type" value="Genomic_DNA"/>
</dbReference>
<dbReference type="InterPro" id="IPR027417">
    <property type="entry name" value="P-loop_NTPase"/>
</dbReference>
<keyword evidence="3" id="KW-1185">Reference proteome</keyword>
<proteinExistence type="predicted"/>
<feature type="domain" description="Molybdopterin-guanine dinucleotide biosynthesis protein B (MobB)" evidence="1">
    <location>
        <begin position="4"/>
        <end position="137"/>
    </location>
</feature>
<dbReference type="PANTHER" id="PTHR40072">
    <property type="entry name" value="MOLYBDOPTERIN-GUANINE DINUCLEOTIDE BIOSYNTHESIS ADAPTER PROTEIN-RELATED"/>
    <property type="match status" value="1"/>
</dbReference>
<evidence type="ECO:0000313" key="3">
    <source>
        <dbReference type="Proteomes" id="UP001168167"/>
    </source>
</evidence>
<reference evidence="2" key="2">
    <citation type="journal article" date="2023" name="Microbiome">
        <title>Synthase-selected sorting approach identifies a beta-lactone synthase in a nudibranch symbiotic bacterium.</title>
        <authorList>
            <person name="Dzunkova M."/>
            <person name="La Clair J.J."/>
            <person name="Tyml T."/>
            <person name="Doud D."/>
            <person name="Schulz F."/>
            <person name="Piquer-Esteban S."/>
            <person name="Porcel Sanchis D."/>
            <person name="Osborn A."/>
            <person name="Robinson D."/>
            <person name="Louie K.B."/>
            <person name="Bowen B.P."/>
            <person name="Bowers R.M."/>
            <person name="Lee J."/>
            <person name="Arnau V."/>
            <person name="Diaz-Villanueva W."/>
            <person name="Stepanauskas R."/>
            <person name="Gosliner T."/>
            <person name="Date S.V."/>
            <person name="Northen T.R."/>
            <person name="Cheng J.F."/>
            <person name="Burkart M.D."/>
            <person name="Woyke T."/>
        </authorList>
    </citation>
    <scope>NUCLEOTIDE SEQUENCE</scope>
    <source>
        <strain evidence="2">Df01</strain>
    </source>
</reference>
<organism evidence="2 3">
    <name type="scientific">Candidatus Doriopsillibacter californiensis</name>
    <dbReference type="NCBI Taxonomy" id="2970740"/>
    <lineage>
        <taxon>Bacteria</taxon>
        <taxon>Pseudomonadati</taxon>
        <taxon>Pseudomonadota</taxon>
        <taxon>Gammaproteobacteria</taxon>
        <taxon>Candidatus Tethybacterales</taxon>
        <taxon>Candidatus Persebacteraceae</taxon>
        <taxon>Candidatus Doriopsillibacter</taxon>
    </lineage>
</organism>
<dbReference type="InterPro" id="IPR004435">
    <property type="entry name" value="MobB_dom"/>
</dbReference>
<dbReference type="Pfam" id="PF03205">
    <property type="entry name" value="MobB"/>
    <property type="match status" value="1"/>
</dbReference>
<dbReference type="Gene3D" id="3.40.50.300">
    <property type="entry name" value="P-loop containing nucleotide triphosphate hydrolases"/>
    <property type="match status" value="1"/>
</dbReference>
<comment type="caution">
    <text evidence="2">The sequence shown here is derived from an EMBL/GenBank/DDBJ whole genome shotgun (WGS) entry which is preliminary data.</text>
</comment>
<accession>A0ABT7QNI0</accession>
<dbReference type="InterPro" id="IPR052539">
    <property type="entry name" value="MGD_biosynthesis_adapter"/>
</dbReference>
<gene>
    <name evidence="2" type="primary">mobB</name>
    <name evidence="2" type="ORF">NQX30_06290</name>
</gene>
<protein>
    <submittedName>
        <fullName evidence="2">Molybdopterin-guanine dinucleotide biosynthesis protein B</fullName>
    </submittedName>
</protein>
<dbReference type="Proteomes" id="UP001168167">
    <property type="component" value="Unassembled WGS sequence"/>
</dbReference>
<name>A0ABT7QNI0_9GAMM</name>